<organism evidence="2">
    <name type="scientific">Chlamydomonas leiostraca</name>
    <dbReference type="NCBI Taxonomy" id="1034604"/>
    <lineage>
        <taxon>Eukaryota</taxon>
        <taxon>Viridiplantae</taxon>
        <taxon>Chlorophyta</taxon>
        <taxon>core chlorophytes</taxon>
        <taxon>Chlorophyceae</taxon>
        <taxon>CS clade</taxon>
        <taxon>Chlamydomonadales</taxon>
        <taxon>Chlamydomonadaceae</taxon>
        <taxon>Chlamydomonas</taxon>
    </lineage>
</organism>
<keyword evidence="1" id="KW-0472">Membrane</keyword>
<evidence type="ECO:0008006" key="3">
    <source>
        <dbReference type="Google" id="ProtNLM"/>
    </source>
</evidence>
<sequence length="331" mass="34184">MKTAGAGAGTAAGAPEPVPALAAAGAAGGASSPSGQAAPAAASPAAGVAAAAKGANGGPDSYWELCPGFWEHGPMQYIYFYQKPNTVSVIMYRDKSGDPEEWSISGSITGFVEVPSAEQLTAQLRQHHPHLPEAWVDAMAAQTCAETGPGYSLSKIVRVSQLHGPACVLVGDAGHSVTSALGQGCNAALESAQRLGAVLDSVRGDLTKLPGVYTAARLPEVHALQTLEHTYSLMMCTVGISAWARLCARLAAMPSIILSVALHKLAPAKFPAIPYVWHSLQDCSISYNEVLRTMRMHAALVYSVAAALAVALYKLVTLAWKAVQGTGAAVV</sequence>
<dbReference type="PANTHER" id="PTHR46028:SF7">
    <property type="entry name" value="KYNURENINE 3-MONOOXYGENASE-RELATED"/>
    <property type="match status" value="1"/>
</dbReference>
<dbReference type="GO" id="GO:0004502">
    <property type="term" value="F:kynurenine 3-monooxygenase activity"/>
    <property type="evidence" value="ECO:0007669"/>
    <property type="project" value="TreeGrafter"/>
</dbReference>
<dbReference type="PANTHER" id="PTHR46028">
    <property type="entry name" value="KYNURENINE 3-MONOOXYGENASE"/>
    <property type="match status" value="1"/>
</dbReference>
<protein>
    <recommendedName>
        <fullName evidence="3">FAD-binding domain-containing protein</fullName>
    </recommendedName>
</protein>
<dbReference type="SUPFAM" id="SSF51905">
    <property type="entry name" value="FAD/NAD(P)-binding domain"/>
    <property type="match status" value="1"/>
</dbReference>
<accession>A0A7S0WXR5</accession>
<evidence type="ECO:0000256" key="1">
    <source>
        <dbReference type="SAM" id="Phobius"/>
    </source>
</evidence>
<dbReference type="EMBL" id="HBFB01026713">
    <property type="protein sequence ID" value="CAD8690242.1"/>
    <property type="molecule type" value="Transcribed_RNA"/>
</dbReference>
<keyword evidence="1" id="KW-0812">Transmembrane</keyword>
<feature type="transmembrane region" description="Helical" evidence="1">
    <location>
        <begin position="296"/>
        <end position="316"/>
    </location>
</feature>
<gene>
    <name evidence="2" type="ORF">CLEI1391_LOCUS14929</name>
</gene>
<dbReference type="GO" id="GO:0070189">
    <property type="term" value="P:kynurenine metabolic process"/>
    <property type="evidence" value="ECO:0007669"/>
    <property type="project" value="TreeGrafter"/>
</dbReference>
<keyword evidence="1" id="KW-1133">Transmembrane helix</keyword>
<dbReference type="Gene3D" id="3.50.50.60">
    <property type="entry name" value="FAD/NAD(P)-binding domain"/>
    <property type="match status" value="1"/>
</dbReference>
<dbReference type="AlphaFoldDB" id="A0A7S0WXR5"/>
<evidence type="ECO:0000313" key="2">
    <source>
        <dbReference type="EMBL" id="CAD8690242.1"/>
    </source>
</evidence>
<dbReference type="InterPro" id="IPR036188">
    <property type="entry name" value="FAD/NAD-bd_sf"/>
</dbReference>
<name>A0A7S0WXR5_9CHLO</name>
<reference evidence="2" key="1">
    <citation type="submission" date="2021-01" db="EMBL/GenBank/DDBJ databases">
        <authorList>
            <person name="Corre E."/>
            <person name="Pelletier E."/>
            <person name="Niang G."/>
            <person name="Scheremetjew M."/>
            <person name="Finn R."/>
            <person name="Kale V."/>
            <person name="Holt S."/>
            <person name="Cochrane G."/>
            <person name="Meng A."/>
            <person name="Brown T."/>
            <person name="Cohen L."/>
        </authorList>
    </citation>
    <scope>NUCLEOTIDE SEQUENCE</scope>
    <source>
        <strain evidence="2">SAG 11-49</strain>
    </source>
</reference>
<proteinExistence type="predicted"/>